<evidence type="ECO:0000256" key="14">
    <source>
        <dbReference type="RuleBase" id="RU363127"/>
    </source>
</evidence>
<feature type="glycosylation site" description="N-linked (GlcNAc...) asparagine" evidence="13">
    <location>
        <position position="217"/>
    </location>
</feature>
<evidence type="ECO:0000256" key="1">
    <source>
        <dbReference type="ARBA" id="ARBA00004606"/>
    </source>
</evidence>
<keyword evidence="5" id="KW-0812">Transmembrane</keyword>
<evidence type="ECO:0000313" key="15">
    <source>
        <dbReference type="EMBL" id="KAK3084677.1"/>
    </source>
</evidence>
<evidence type="ECO:0000256" key="11">
    <source>
        <dbReference type="PIRSR" id="PIRSR605027-1"/>
    </source>
</evidence>
<keyword evidence="14" id="KW-0333">Golgi apparatus</keyword>
<comment type="subcellular location">
    <subcellularLocation>
        <location evidence="14">Golgi apparatus membrane</location>
        <topology evidence="14">Single-pass type II membrane protein</topology>
    </subcellularLocation>
    <subcellularLocation>
        <location evidence="1">Membrane</location>
        <topology evidence="1">Single-pass type II membrane protein</topology>
    </subcellularLocation>
</comment>
<keyword evidence="7" id="KW-1133">Transmembrane helix</keyword>
<keyword evidence="8" id="KW-0472">Membrane</keyword>
<dbReference type="AlphaFoldDB" id="A0AA88XNX8"/>
<dbReference type="InterPro" id="IPR005027">
    <property type="entry name" value="Glyco_trans_43"/>
</dbReference>
<dbReference type="GO" id="GO:0005975">
    <property type="term" value="P:carbohydrate metabolic process"/>
    <property type="evidence" value="ECO:0007669"/>
    <property type="project" value="TreeGrafter"/>
</dbReference>
<evidence type="ECO:0000313" key="16">
    <source>
        <dbReference type="Proteomes" id="UP001186944"/>
    </source>
</evidence>
<dbReference type="PANTHER" id="PTHR10896">
    <property type="entry name" value="GALACTOSYLGALACTOSYLXYLOSYLPROTEIN 3-BETA-GLUCURONOSYLTRANSFERASE BETA-1,3-GLUCURONYLTRANSFERASE"/>
    <property type="match status" value="1"/>
</dbReference>
<evidence type="ECO:0000256" key="8">
    <source>
        <dbReference type="ARBA" id="ARBA00023136"/>
    </source>
</evidence>
<feature type="binding site" evidence="12">
    <location>
        <position position="117"/>
    </location>
    <ligand>
        <name>Mn(2+)</name>
        <dbReference type="ChEBI" id="CHEBI:29035"/>
    </ligand>
</feature>
<evidence type="ECO:0000256" key="6">
    <source>
        <dbReference type="ARBA" id="ARBA00022968"/>
    </source>
</evidence>
<name>A0AA88XNX8_PINIB</name>
<protein>
    <recommendedName>
        <fullName evidence="3 14">Galactosylgalactosylxylosylprotein 3-beta-glucuronosyltransferase</fullName>
        <ecNumber evidence="3 14">2.4.1.135</ecNumber>
    </recommendedName>
</protein>
<dbReference type="EMBL" id="VSWD01000013">
    <property type="protein sequence ID" value="KAK3084677.1"/>
    <property type="molecule type" value="Genomic_DNA"/>
</dbReference>
<comment type="pathway">
    <text evidence="14">Protein modification; protein glycosylation.</text>
</comment>
<feature type="active site" description="Proton donor/acceptor" evidence="11">
    <location>
        <position position="198"/>
    </location>
</feature>
<dbReference type="SUPFAM" id="SSF53448">
    <property type="entry name" value="Nucleotide-diphospho-sugar transferases"/>
    <property type="match status" value="1"/>
</dbReference>
<dbReference type="GO" id="GO:0050650">
    <property type="term" value="P:chondroitin sulfate proteoglycan biosynthetic process"/>
    <property type="evidence" value="ECO:0007669"/>
    <property type="project" value="TreeGrafter"/>
</dbReference>
<dbReference type="GO" id="GO:0046872">
    <property type="term" value="F:metal ion binding"/>
    <property type="evidence" value="ECO:0007669"/>
    <property type="project" value="UniProtKB-KW"/>
</dbReference>
<reference evidence="15" key="1">
    <citation type="submission" date="2019-08" db="EMBL/GenBank/DDBJ databases">
        <title>The improved chromosome-level genome for the pearl oyster Pinctada fucata martensii using PacBio sequencing and Hi-C.</title>
        <authorList>
            <person name="Zheng Z."/>
        </authorList>
    </citation>
    <scope>NUCLEOTIDE SEQUENCE</scope>
    <source>
        <strain evidence="15">ZZ-2019</strain>
        <tissue evidence="15">Adductor muscle</tissue>
    </source>
</reference>
<gene>
    <name evidence="15" type="ORF">FSP39_017297</name>
</gene>
<dbReference type="Gene3D" id="3.90.550.10">
    <property type="entry name" value="Spore Coat Polysaccharide Biosynthesis Protein SpsA, Chain A"/>
    <property type="match status" value="1"/>
</dbReference>
<evidence type="ECO:0000256" key="12">
    <source>
        <dbReference type="PIRSR" id="PIRSR605027-3"/>
    </source>
</evidence>
<dbReference type="GO" id="GO:0015018">
    <property type="term" value="F:galactosylgalactosylxylosylprotein 3-beta-glucuronosyltransferase activity"/>
    <property type="evidence" value="ECO:0007669"/>
    <property type="project" value="UniProtKB-UniRule"/>
</dbReference>
<comment type="similarity">
    <text evidence="2 14">Belongs to the glycosyltransferase 43 family.</text>
</comment>
<keyword evidence="9 13" id="KW-0325">Glycoprotein</keyword>
<evidence type="ECO:0000256" key="3">
    <source>
        <dbReference type="ARBA" id="ARBA00012641"/>
    </source>
</evidence>
<sequence>MPFQDYKEGEAPLIYIITPTYKRPTRYADFMRLLYTLLHLKNIHWLIIEDGETTDVNIEKLLSAYDIQHTYFAQINNLPKKKRSLIRGMDQRNAGLNWIRLNHNIETRAVLYFADDDNAYSLEIFDEIRFTKKVAVFPVGLTNDEVIVRNGKVVRFGKQRKNYQRKFAVDMAAFAINVDVLFRNPKLQFESKHPGYLETNFLEKITTMSELEPKSYNCTRVRKIKT</sequence>
<keyword evidence="16" id="KW-1185">Reference proteome</keyword>
<dbReference type="Proteomes" id="UP001186944">
    <property type="component" value="Unassembled WGS sequence"/>
</dbReference>
<evidence type="ECO:0000256" key="7">
    <source>
        <dbReference type="ARBA" id="ARBA00022989"/>
    </source>
</evidence>
<dbReference type="EC" id="2.4.1.135" evidence="3 14"/>
<evidence type="ECO:0000256" key="2">
    <source>
        <dbReference type="ARBA" id="ARBA00007706"/>
    </source>
</evidence>
<evidence type="ECO:0000256" key="4">
    <source>
        <dbReference type="ARBA" id="ARBA00022679"/>
    </source>
</evidence>
<comment type="catalytic activity">
    <reaction evidence="10 14">
        <text>3-O-(beta-D-galactosyl-(1-&gt;3)-beta-D-galactosyl-(1-&gt;4)-beta-D-xylosyl)-L-seryl-[protein] + UDP-alpha-D-glucuronate = 3-O-(beta-D-GlcA-(1-&gt;3)-beta-D-Gal-(1-&gt;3)-beta-D-Gal-(1-&gt;4)-beta-D-Xyl)-L-seryl-[protein] + UDP + H(+)</text>
        <dbReference type="Rhea" id="RHEA:24168"/>
        <dbReference type="Rhea" id="RHEA-COMP:12571"/>
        <dbReference type="Rhea" id="RHEA-COMP:12573"/>
        <dbReference type="ChEBI" id="CHEBI:15378"/>
        <dbReference type="ChEBI" id="CHEBI:58052"/>
        <dbReference type="ChEBI" id="CHEBI:58223"/>
        <dbReference type="ChEBI" id="CHEBI:132090"/>
        <dbReference type="ChEBI" id="CHEBI:132093"/>
        <dbReference type="EC" id="2.4.1.135"/>
    </reaction>
</comment>
<organism evidence="15 16">
    <name type="scientific">Pinctada imbricata</name>
    <name type="common">Atlantic pearl-oyster</name>
    <name type="synonym">Pinctada martensii</name>
    <dbReference type="NCBI Taxonomy" id="66713"/>
    <lineage>
        <taxon>Eukaryota</taxon>
        <taxon>Metazoa</taxon>
        <taxon>Spiralia</taxon>
        <taxon>Lophotrochozoa</taxon>
        <taxon>Mollusca</taxon>
        <taxon>Bivalvia</taxon>
        <taxon>Autobranchia</taxon>
        <taxon>Pteriomorphia</taxon>
        <taxon>Pterioida</taxon>
        <taxon>Pterioidea</taxon>
        <taxon>Pteriidae</taxon>
        <taxon>Pinctada</taxon>
    </lineage>
</organism>
<keyword evidence="12 14" id="KW-0464">Manganese</keyword>
<comment type="cofactor">
    <cofactor evidence="12 14">
        <name>Mn(2+)</name>
        <dbReference type="ChEBI" id="CHEBI:29035"/>
    </cofactor>
</comment>
<dbReference type="GO" id="GO:0000139">
    <property type="term" value="C:Golgi membrane"/>
    <property type="evidence" value="ECO:0007669"/>
    <property type="project" value="UniProtKB-SubCell"/>
</dbReference>
<comment type="caution">
    <text evidence="15">The sequence shown here is derived from an EMBL/GenBank/DDBJ whole genome shotgun (WGS) entry which is preliminary data.</text>
</comment>
<dbReference type="Pfam" id="PF03360">
    <property type="entry name" value="Glyco_transf_43"/>
    <property type="match status" value="1"/>
</dbReference>
<evidence type="ECO:0000256" key="9">
    <source>
        <dbReference type="ARBA" id="ARBA00023180"/>
    </source>
</evidence>
<evidence type="ECO:0000256" key="10">
    <source>
        <dbReference type="ARBA" id="ARBA00047979"/>
    </source>
</evidence>
<evidence type="ECO:0000256" key="13">
    <source>
        <dbReference type="PIRSR" id="PIRSR605027-6"/>
    </source>
</evidence>
<evidence type="ECO:0000256" key="5">
    <source>
        <dbReference type="ARBA" id="ARBA00022692"/>
    </source>
</evidence>
<dbReference type="PANTHER" id="PTHR10896:SF50">
    <property type="entry name" value="GALACTOSYLGALACTOSYLXYLOSYLPROTEIN 3-BETA-GLUCURONOSYLTRANSFERASE P"/>
    <property type="match status" value="1"/>
</dbReference>
<keyword evidence="6 14" id="KW-0735">Signal-anchor</keyword>
<accession>A0AA88XNX8</accession>
<proteinExistence type="inferred from homology"/>
<keyword evidence="4 14" id="KW-0808">Transferase</keyword>
<dbReference type="InterPro" id="IPR029044">
    <property type="entry name" value="Nucleotide-diphossugar_trans"/>
</dbReference>
<keyword evidence="12 14" id="KW-0479">Metal-binding</keyword>